<comment type="subcellular location">
    <subcellularLocation>
        <location evidence="1">Membrane</location>
        <topology evidence="1">Multi-pass membrane protein</topology>
    </subcellularLocation>
</comment>
<dbReference type="EMBL" id="JAAITT010000044">
    <property type="protein sequence ID" value="NSJ51616.1"/>
    <property type="molecule type" value="Genomic_DNA"/>
</dbReference>
<reference evidence="9 10" key="1">
    <citation type="journal article" date="2020" name="Cell Host Microbe">
        <title>Functional and Genomic Variation between Human-Derived Isolates of Lachnospiraceae Reveals Inter- and Intra-Species Diversity.</title>
        <authorList>
            <person name="Sorbara M.T."/>
            <person name="Littmann E.R."/>
            <person name="Fontana E."/>
            <person name="Moody T.U."/>
            <person name="Kohout C.E."/>
            <person name="Gjonbalaj M."/>
            <person name="Eaton V."/>
            <person name="Seok R."/>
            <person name="Leiner I.M."/>
            <person name="Pamer E.G."/>
        </authorList>
    </citation>
    <scope>NUCLEOTIDE SEQUENCE [LARGE SCALE GENOMIC DNA]</scope>
    <source>
        <strain evidence="9 10">MSK.1.17</strain>
    </source>
</reference>
<evidence type="ECO:0000256" key="7">
    <source>
        <dbReference type="SAM" id="Phobius"/>
    </source>
</evidence>
<evidence type="ECO:0000256" key="6">
    <source>
        <dbReference type="ARBA" id="ARBA00023136"/>
    </source>
</evidence>
<evidence type="ECO:0000256" key="3">
    <source>
        <dbReference type="ARBA" id="ARBA00022692"/>
    </source>
</evidence>
<evidence type="ECO:0000259" key="8">
    <source>
        <dbReference type="Pfam" id="PF03600"/>
    </source>
</evidence>
<keyword evidence="2" id="KW-0813">Transport</keyword>
<dbReference type="PANTHER" id="PTHR43652:SF2">
    <property type="entry name" value="BASIC AMINO ACID ANTIPORTER YFCC-RELATED"/>
    <property type="match status" value="1"/>
</dbReference>
<protein>
    <submittedName>
        <fullName evidence="9">TRAP transporter large permease subunit</fullName>
    </submittedName>
</protein>
<dbReference type="Pfam" id="PF03600">
    <property type="entry name" value="CitMHS"/>
    <property type="match status" value="1"/>
</dbReference>
<feature type="transmembrane region" description="Helical" evidence="7">
    <location>
        <begin position="367"/>
        <end position="395"/>
    </location>
</feature>
<feature type="transmembrane region" description="Helical" evidence="7">
    <location>
        <begin position="55"/>
        <end position="74"/>
    </location>
</feature>
<keyword evidence="6 7" id="KW-0472">Membrane</keyword>
<feature type="transmembrane region" description="Helical" evidence="7">
    <location>
        <begin position="186"/>
        <end position="205"/>
    </location>
</feature>
<keyword evidence="5 7" id="KW-1133">Transmembrane helix</keyword>
<feature type="transmembrane region" description="Helical" evidence="7">
    <location>
        <begin position="139"/>
        <end position="160"/>
    </location>
</feature>
<gene>
    <name evidence="9" type="ORF">G5B36_23340</name>
</gene>
<evidence type="ECO:0000256" key="2">
    <source>
        <dbReference type="ARBA" id="ARBA00022448"/>
    </source>
</evidence>
<evidence type="ECO:0000256" key="1">
    <source>
        <dbReference type="ARBA" id="ARBA00004141"/>
    </source>
</evidence>
<feature type="transmembrane region" description="Helical" evidence="7">
    <location>
        <begin position="7"/>
        <end position="23"/>
    </location>
</feature>
<name>A0ABX2HQ56_9FIRM</name>
<evidence type="ECO:0000313" key="9">
    <source>
        <dbReference type="EMBL" id="NSJ51616.1"/>
    </source>
</evidence>
<keyword evidence="3 7" id="KW-0812">Transmembrane</keyword>
<organism evidence="9 10">
    <name type="scientific">Enterocloster aldenensis</name>
    <dbReference type="NCBI Taxonomy" id="358742"/>
    <lineage>
        <taxon>Bacteria</taxon>
        <taxon>Bacillati</taxon>
        <taxon>Bacillota</taxon>
        <taxon>Clostridia</taxon>
        <taxon>Lachnospirales</taxon>
        <taxon>Lachnospiraceae</taxon>
        <taxon>Enterocloster</taxon>
    </lineage>
</organism>
<dbReference type="InterPro" id="IPR004680">
    <property type="entry name" value="Cit_transptr-like_dom"/>
</dbReference>
<comment type="caution">
    <text evidence="9">The sequence shown here is derived from an EMBL/GenBank/DDBJ whole genome shotgun (WGS) entry which is preliminary data.</text>
</comment>
<feature type="transmembrane region" description="Helical" evidence="7">
    <location>
        <begin position="407"/>
        <end position="429"/>
    </location>
</feature>
<evidence type="ECO:0000256" key="5">
    <source>
        <dbReference type="ARBA" id="ARBA00022989"/>
    </source>
</evidence>
<feature type="domain" description="Citrate transporter-like" evidence="8">
    <location>
        <begin position="20"/>
        <end position="371"/>
    </location>
</feature>
<evidence type="ECO:0000256" key="4">
    <source>
        <dbReference type="ARBA" id="ARBA00022737"/>
    </source>
</evidence>
<feature type="transmembrane region" description="Helical" evidence="7">
    <location>
        <begin position="94"/>
        <end position="127"/>
    </location>
</feature>
<feature type="transmembrane region" description="Helical" evidence="7">
    <location>
        <begin position="286"/>
        <end position="305"/>
    </location>
</feature>
<feature type="transmembrane region" description="Helical" evidence="7">
    <location>
        <begin position="325"/>
        <end position="355"/>
    </location>
</feature>
<keyword evidence="4" id="KW-0677">Repeat</keyword>
<keyword evidence="10" id="KW-1185">Reference proteome</keyword>
<evidence type="ECO:0000313" key="10">
    <source>
        <dbReference type="Proteomes" id="UP000669239"/>
    </source>
</evidence>
<proteinExistence type="predicted"/>
<dbReference type="Proteomes" id="UP000669239">
    <property type="component" value="Unassembled WGS sequence"/>
</dbReference>
<dbReference type="PANTHER" id="PTHR43652">
    <property type="entry name" value="BASIC AMINO ACID ANTIPORTER YFCC-RELATED"/>
    <property type="match status" value="1"/>
</dbReference>
<accession>A0ABX2HQ56</accession>
<sequence>MRGTFMQMYIVLGLLVFMIAMFFTHKVPYGVTTMTCCVMLALTGVFDISTAFSGLANKTTILIACMFTVAYAFGKTSLINKVRNSMERIKGKSGLGFIVFLFLVTIVLSQLMGRTAIVSIVALFLVSLDDKDEICASRMIFAAFAVMAAWSLKFPVGLGATMSPTANAYYEGIISNPALMLLPGDFIKVSFIPATALTIYALFAWKSIPRHAVNTSDVKEVKETAAISRRDEIIINIVFIGVLLGFIFGAKIGSLMYVIPAAGVLVLLYTKTLTAKETVDSLTGDMVWMIAGVLVMSDAIGRSGVGDMIGNGLLVLLGDKPSGIFVLFVFAVTAIVMTTFMSNTGTAAVLTPIAASLSMVAGMDPRGIVLIINIASIMAIAFPSGSAECALAFAIGQHEPGKLLKFTLPYLLIAVVTLVISASIFFPVYPA</sequence>
<feature type="transmembrane region" description="Helical" evidence="7">
    <location>
        <begin position="233"/>
        <end position="250"/>
    </location>
</feature>
<dbReference type="InterPro" id="IPR051679">
    <property type="entry name" value="DASS-Related_Transporters"/>
</dbReference>